<evidence type="ECO:0000313" key="4">
    <source>
        <dbReference type="EMBL" id="MDL4840150.1"/>
    </source>
</evidence>
<keyword evidence="3" id="KW-0812">Transmembrane</keyword>
<dbReference type="Proteomes" id="UP001235343">
    <property type="component" value="Unassembled WGS sequence"/>
</dbReference>
<reference evidence="4 5" key="1">
    <citation type="submission" date="2023-06" db="EMBL/GenBank/DDBJ databases">
        <title>Aquibacillus rhizosphaerae LR5S19.</title>
        <authorList>
            <person name="Sun J.-Q."/>
        </authorList>
    </citation>
    <scope>NUCLEOTIDE SEQUENCE [LARGE SCALE GENOMIC DNA]</scope>
    <source>
        <strain evidence="4 5">LR5S19</strain>
    </source>
</reference>
<sequence>MINPAWLFALASVISVLGILISFKKLIKSVRYRMEYDKLNQEILQTEQSRYFIRVALIATLPILFIIVGFILKQDVIITDFSVAVATIIILGVLLFATVHVLLAYRELQMVPQNNSAEHKPYINTLLFLGMATVNAIPAISLIALYIS</sequence>
<protein>
    <recommendedName>
        <fullName evidence="6">DUF350 domain-containing protein</fullName>
    </recommendedName>
</protein>
<keyword evidence="3" id="KW-1133">Transmembrane helix</keyword>
<accession>A0ABT7L2Q4</accession>
<name>A0ABT7L2Q4_9BACI</name>
<dbReference type="Gene3D" id="1.20.20.10">
    <property type="entry name" value="F1F0 ATP synthase subunit C"/>
    <property type="match status" value="1"/>
</dbReference>
<dbReference type="RefSeq" id="WP_285931149.1">
    <property type="nucleotide sequence ID" value="NZ_JASTZU010000022.1"/>
</dbReference>
<feature type="transmembrane region" description="Helical" evidence="3">
    <location>
        <begin position="6"/>
        <end position="23"/>
    </location>
</feature>
<evidence type="ECO:0000256" key="3">
    <source>
        <dbReference type="SAM" id="Phobius"/>
    </source>
</evidence>
<keyword evidence="2" id="KW-0406">Ion transport</keyword>
<keyword evidence="5" id="KW-1185">Reference proteome</keyword>
<evidence type="ECO:0000256" key="2">
    <source>
        <dbReference type="ARBA" id="ARBA00023065"/>
    </source>
</evidence>
<proteinExistence type="predicted"/>
<feature type="transmembrane region" description="Helical" evidence="3">
    <location>
        <begin position="84"/>
        <end position="105"/>
    </location>
</feature>
<gene>
    <name evidence="4" type="ORF">QQS35_06720</name>
</gene>
<evidence type="ECO:0008006" key="6">
    <source>
        <dbReference type="Google" id="ProtNLM"/>
    </source>
</evidence>
<dbReference type="EMBL" id="JASTZU010000022">
    <property type="protein sequence ID" value="MDL4840150.1"/>
    <property type="molecule type" value="Genomic_DNA"/>
</dbReference>
<evidence type="ECO:0000313" key="5">
    <source>
        <dbReference type="Proteomes" id="UP001235343"/>
    </source>
</evidence>
<organism evidence="4 5">
    <name type="scientific">Aquibacillus rhizosphaerae</name>
    <dbReference type="NCBI Taxonomy" id="3051431"/>
    <lineage>
        <taxon>Bacteria</taxon>
        <taxon>Bacillati</taxon>
        <taxon>Bacillota</taxon>
        <taxon>Bacilli</taxon>
        <taxon>Bacillales</taxon>
        <taxon>Bacillaceae</taxon>
        <taxon>Aquibacillus</taxon>
    </lineage>
</organism>
<keyword evidence="1" id="KW-0375">Hydrogen ion transport</keyword>
<feature type="transmembrane region" description="Helical" evidence="3">
    <location>
        <begin position="51"/>
        <end position="72"/>
    </location>
</feature>
<keyword evidence="3" id="KW-0472">Membrane</keyword>
<keyword evidence="2" id="KW-0813">Transport</keyword>
<feature type="transmembrane region" description="Helical" evidence="3">
    <location>
        <begin position="126"/>
        <end position="147"/>
    </location>
</feature>
<evidence type="ECO:0000256" key="1">
    <source>
        <dbReference type="ARBA" id="ARBA00022781"/>
    </source>
</evidence>
<dbReference type="InterPro" id="IPR038662">
    <property type="entry name" value="ATP_synth_F0_csu_sf"/>
</dbReference>
<comment type="caution">
    <text evidence="4">The sequence shown here is derived from an EMBL/GenBank/DDBJ whole genome shotgun (WGS) entry which is preliminary data.</text>
</comment>